<dbReference type="SUPFAM" id="SSF53067">
    <property type="entry name" value="Actin-like ATPase domain"/>
    <property type="match status" value="1"/>
</dbReference>
<dbReference type="EMBL" id="LT629749">
    <property type="protein sequence ID" value="SDR83085.1"/>
    <property type="molecule type" value="Genomic_DNA"/>
</dbReference>
<dbReference type="InterPro" id="IPR000600">
    <property type="entry name" value="ROK"/>
</dbReference>
<keyword evidence="2" id="KW-0808">Transferase</keyword>
<dbReference type="Proteomes" id="UP000199092">
    <property type="component" value="Chromosome I"/>
</dbReference>
<organism evidence="2 3">
    <name type="scientific">Friedmanniella luteola</name>
    <dbReference type="NCBI Taxonomy" id="546871"/>
    <lineage>
        <taxon>Bacteria</taxon>
        <taxon>Bacillati</taxon>
        <taxon>Actinomycetota</taxon>
        <taxon>Actinomycetes</taxon>
        <taxon>Propionibacteriales</taxon>
        <taxon>Nocardioidaceae</taxon>
        <taxon>Friedmanniella</taxon>
    </lineage>
</organism>
<dbReference type="InterPro" id="IPR049874">
    <property type="entry name" value="ROK_cs"/>
</dbReference>
<dbReference type="PANTHER" id="PTHR18964">
    <property type="entry name" value="ROK (REPRESSOR, ORF, KINASE) FAMILY"/>
    <property type="match status" value="1"/>
</dbReference>
<dbReference type="OrthoDB" id="8772678at2"/>
<dbReference type="GO" id="GO:0004396">
    <property type="term" value="F:hexokinase activity"/>
    <property type="evidence" value="ECO:0007669"/>
    <property type="project" value="TreeGrafter"/>
</dbReference>
<sequence length="304" mass="31902">MLVGVDWGGTKIEVVALGEAGAELARVRVATPRSDYDGCLALIASLVGQVESTTGRTGTVGVGLPGSLDPRTGLAKGASSTWLNGRPVESDLERVLDRPVRTSNDADCFAVSEAVDGSGAGYRVVLGVIIGTGTGAGIAIDGRAHHGPNNSAAEYGHNQLPRPDVSEIPGPACYCGRHGCVERWVSGPSFARDYHQHASVDLIDPPRLSAKEILEQVRSGNRLAQLVWDRYLDRLARGLSIVVNTLDPDVIVLGGGMSNIPELYTGLPARVAGATFSPCFYTPIVPATHGDSSGVRGAAWLWKD</sequence>
<protein>
    <submittedName>
        <fullName evidence="2">Fructokinase</fullName>
    </submittedName>
</protein>
<dbReference type="Gene3D" id="3.30.420.40">
    <property type="match status" value="2"/>
</dbReference>
<comment type="similarity">
    <text evidence="1">Belongs to the ROK (NagC/XylR) family.</text>
</comment>
<gene>
    <name evidence="2" type="ORF">SAMN04488543_0575</name>
</gene>
<evidence type="ECO:0000256" key="1">
    <source>
        <dbReference type="ARBA" id="ARBA00006479"/>
    </source>
</evidence>
<accession>A0A1H1M9M0</accession>
<proteinExistence type="inferred from homology"/>
<keyword evidence="2" id="KW-0418">Kinase</keyword>
<name>A0A1H1M9M0_9ACTN</name>
<evidence type="ECO:0000313" key="2">
    <source>
        <dbReference type="EMBL" id="SDR83085.1"/>
    </source>
</evidence>
<dbReference type="PANTHER" id="PTHR18964:SF174">
    <property type="entry name" value="D-ALLOSE KINASE-RELATED"/>
    <property type="match status" value="1"/>
</dbReference>
<reference evidence="2 3" key="1">
    <citation type="submission" date="2016-10" db="EMBL/GenBank/DDBJ databases">
        <authorList>
            <person name="de Groot N.N."/>
        </authorList>
    </citation>
    <scope>NUCLEOTIDE SEQUENCE [LARGE SCALE GENOMIC DNA]</scope>
    <source>
        <strain evidence="2 3">DSM 21741</strain>
    </source>
</reference>
<dbReference type="STRING" id="546871.SAMN04488543_0575"/>
<dbReference type="PROSITE" id="PS01125">
    <property type="entry name" value="ROK"/>
    <property type="match status" value="1"/>
</dbReference>
<dbReference type="InterPro" id="IPR043129">
    <property type="entry name" value="ATPase_NBD"/>
</dbReference>
<dbReference type="CDD" id="cd24066">
    <property type="entry name" value="ASKHA_NBD_ROK_EcFRK-like"/>
    <property type="match status" value="1"/>
</dbReference>
<evidence type="ECO:0000313" key="3">
    <source>
        <dbReference type="Proteomes" id="UP000199092"/>
    </source>
</evidence>
<keyword evidence="3" id="KW-1185">Reference proteome</keyword>
<dbReference type="AlphaFoldDB" id="A0A1H1M9M0"/>
<dbReference type="Pfam" id="PF00480">
    <property type="entry name" value="ROK"/>
    <property type="match status" value="1"/>
</dbReference>